<comment type="caution">
    <text evidence="7">The sequence shown here is derived from an EMBL/GenBank/DDBJ whole genome shotgun (WGS) entry which is preliminary data.</text>
</comment>
<dbReference type="PANTHER" id="PTHR10903:SF188">
    <property type="entry name" value="GTPASE IMAP FAMILY MEMBER 2-LIKE-RELATED"/>
    <property type="match status" value="1"/>
</dbReference>
<dbReference type="Proteomes" id="UP001460270">
    <property type="component" value="Unassembled WGS sequence"/>
</dbReference>
<dbReference type="CDD" id="cd01852">
    <property type="entry name" value="AIG1"/>
    <property type="match status" value="1"/>
</dbReference>
<name>A0AAW0PHZ6_9GOBI</name>
<feature type="region of interest" description="Disordered" evidence="5">
    <location>
        <begin position="351"/>
        <end position="370"/>
    </location>
</feature>
<keyword evidence="4" id="KW-0175">Coiled coil</keyword>
<dbReference type="AlphaFoldDB" id="A0AAW0PHZ6"/>
<evidence type="ECO:0000313" key="7">
    <source>
        <dbReference type="EMBL" id="KAK7929453.1"/>
    </source>
</evidence>
<evidence type="ECO:0000256" key="3">
    <source>
        <dbReference type="ARBA" id="ARBA00023134"/>
    </source>
</evidence>
<dbReference type="GO" id="GO:0005525">
    <property type="term" value="F:GTP binding"/>
    <property type="evidence" value="ECO:0007669"/>
    <property type="project" value="UniProtKB-KW"/>
</dbReference>
<gene>
    <name evidence="7" type="ORF">WMY93_005848</name>
</gene>
<keyword evidence="2" id="KW-0547">Nucleotide-binding</keyword>
<evidence type="ECO:0000256" key="4">
    <source>
        <dbReference type="SAM" id="Coils"/>
    </source>
</evidence>
<evidence type="ECO:0000259" key="6">
    <source>
        <dbReference type="PROSITE" id="PS51720"/>
    </source>
</evidence>
<dbReference type="InterPro" id="IPR027417">
    <property type="entry name" value="P-loop_NTPase"/>
</dbReference>
<sequence>MMSTTSKQFLTNSCTGRRTSPCSETRMVLLGKTGSGKSSTANTILGRRVFDSRVSGSSVTQRCRRACGEFLGRHVTILDTPGLMDTQQSSQEVHKELRRSVSLLYPGPHVFLLVIRIGRFTEEEKEAVRHMKQAMGSSTLAFTVIIFTHGDLLEEGVTVQQCLIDQCPDLNELVTSCGGRYCVFNNHTIRTKEQVSEMLTLVDDVLQANGWQYYNGRMLYKVENETKLLLERQEMLKRKQETEIKEWYERELEVMENRSRKELTEITRLLEEEKQKAKITAMELEEAFRQEVKEIKMRSEERKIHEMLRLMEVQRMEEERREALQGKLDNVTKMLESQVKREENLRKAMEEMVRRNRSESEKKEKDKADLQKEVDKLSMSLLELSRRDENGRRQMEAIVKKQREENELECHMLMEKQRAERKRVEYLQQELKAVKLKFCQQRARNEKTLSCILREEPLKTHSTMSTLTGYIHEMGLMGVNATLERVGAQCCIQ</sequence>
<accession>A0AAW0PHZ6</accession>
<dbReference type="SUPFAM" id="SSF52540">
    <property type="entry name" value="P-loop containing nucleoside triphosphate hydrolases"/>
    <property type="match status" value="1"/>
</dbReference>
<keyword evidence="8" id="KW-1185">Reference proteome</keyword>
<organism evidence="7 8">
    <name type="scientific">Mugilogobius chulae</name>
    <name type="common">yellowstripe goby</name>
    <dbReference type="NCBI Taxonomy" id="88201"/>
    <lineage>
        <taxon>Eukaryota</taxon>
        <taxon>Metazoa</taxon>
        <taxon>Chordata</taxon>
        <taxon>Craniata</taxon>
        <taxon>Vertebrata</taxon>
        <taxon>Euteleostomi</taxon>
        <taxon>Actinopterygii</taxon>
        <taxon>Neopterygii</taxon>
        <taxon>Teleostei</taxon>
        <taxon>Neoteleostei</taxon>
        <taxon>Acanthomorphata</taxon>
        <taxon>Gobiaria</taxon>
        <taxon>Gobiiformes</taxon>
        <taxon>Gobioidei</taxon>
        <taxon>Gobiidae</taxon>
        <taxon>Gobionellinae</taxon>
        <taxon>Mugilogobius</taxon>
    </lineage>
</organism>
<comment type="similarity">
    <text evidence="1">Belongs to the TRAFAC class TrmE-Era-EngA-EngB-Septin-like GTPase superfamily. AIG1/Toc34/Toc159-like paraseptin GTPase family. IAN subfamily.</text>
</comment>
<evidence type="ECO:0000256" key="2">
    <source>
        <dbReference type="ARBA" id="ARBA00022741"/>
    </source>
</evidence>
<evidence type="ECO:0000313" key="8">
    <source>
        <dbReference type="Proteomes" id="UP001460270"/>
    </source>
</evidence>
<dbReference type="PROSITE" id="PS51720">
    <property type="entry name" value="G_AIG1"/>
    <property type="match status" value="1"/>
</dbReference>
<dbReference type="PANTHER" id="PTHR10903">
    <property type="entry name" value="GTPASE, IMAP FAMILY MEMBER-RELATED"/>
    <property type="match status" value="1"/>
</dbReference>
<proteinExistence type="inferred from homology"/>
<dbReference type="Gene3D" id="3.40.50.300">
    <property type="entry name" value="P-loop containing nucleotide triphosphate hydrolases"/>
    <property type="match status" value="1"/>
</dbReference>
<dbReference type="Pfam" id="PF04548">
    <property type="entry name" value="AIG1"/>
    <property type="match status" value="1"/>
</dbReference>
<dbReference type="EMBL" id="JBBPFD010000004">
    <property type="protein sequence ID" value="KAK7929453.1"/>
    <property type="molecule type" value="Genomic_DNA"/>
</dbReference>
<feature type="coiled-coil region" evidence="4">
    <location>
        <begin position="230"/>
        <end position="290"/>
    </location>
</feature>
<feature type="region of interest" description="Disordered" evidence="5">
    <location>
        <begin position="1"/>
        <end position="20"/>
    </location>
</feature>
<dbReference type="FunFam" id="3.40.50.300:FF:000366">
    <property type="entry name" value="GTPase, IMAP family member 2"/>
    <property type="match status" value="1"/>
</dbReference>
<dbReference type="InterPro" id="IPR006703">
    <property type="entry name" value="G_AIG1"/>
</dbReference>
<evidence type="ECO:0000256" key="1">
    <source>
        <dbReference type="ARBA" id="ARBA00008535"/>
    </source>
</evidence>
<keyword evidence="3" id="KW-0342">GTP-binding</keyword>
<evidence type="ECO:0000256" key="5">
    <source>
        <dbReference type="SAM" id="MobiDB-lite"/>
    </source>
</evidence>
<protein>
    <recommendedName>
        <fullName evidence="6">AIG1-type G domain-containing protein</fullName>
    </recommendedName>
</protein>
<reference evidence="8" key="1">
    <citation type="submission" date="2024-04" db="EMBL/GenBank/DDBJ databases">
        <title>Salinicola lusitanus LLJ914,a marine bacterium isolated from the Okinawa Trough.</title>
        <authorList>
            <person name="Li J."/>
        </authorList>
    </citation>
    <scope>NUCLEOTIDE SEQUENCE [LARGE SCALE GENOMIC DNA]</scope>
</reference>
<dbReference type="InterPro" id="IPR045058">
    <property type="entry name" value="GIMA/IAN/Toc"/>
</dbReference>
<feature type="domain" description="AIG1-type G" evidence="6">
    <location>
        <begin position="22"/>
        <end position="223"/>
    </location>
</feature>